<evidence type="ECO:0000256" key="4">
    <source>
        <dbReference type="PROSITE-ProRule" id="PRU00723"/>
    </source>
</evidence>
<evidence type="ECO:0000256" key="2">
    <source>
        <dbReference type="ARBA" id="ARBA00022771"/>
    </source>
</evidence>
<proteinExistence type="predicted"/>
<dbReference type="SUPFAM" id="SSF90229">
    <property type="entry name" value="CCCH zinc finger"/>
    <property type="match status" value="2"/>
</dbReference>
<keyword evidence="3 4" id="KW-0862">Zinc</keyword>
<keyword evidence="1 4" id="KW-0479">Metal-binding</keyword>
<dbReference type="Proteomes" id="UP001178507">
    <property type="component" value="Unassembled WGS sequence"/>
</dbReference>
<dbReference type="Pfam" id="PF00642">
    <property type="entry name" value="zf-CCCH"/>
    <property type="match status" value="1"/>
</dbReference>
<sequence length="181" mass="20227">MEHAEVPPHLSSVLSRRAMKKTVLCKYFPANTCTRGAACRFAHDLALLSDRPSPPETRLAVRTVSEGEEGIASFAALKSSNKISTSHAASSEWLKDESSLPTGQGQRIGRNRQRKICLDFQRGRCKRNSCWFRHDQPKSVCETFQLTGHCVHGLHCQALHEQHNQQSSKWLVIHGAVTVDL</sequence>
<dbReference type="SMART" id="SM00356">
    <property type="entry name" value="ZnF_C3H1"/>
    <property type="match status" value="3"/>
</dbReference>
<feature type="zinc finger region" description="C3H1-type" evidence="4">
    <location>
        <begin position="19"/>
        <end position="46"/>
    </location>
</feature>
<evidence type="ECO:0000259" key="5">
    <source>
        <dbReference type="PROSITE" id="PS50103"/>
    </source>
</evidence>
<gene>
    <name evidence="6" type="ORF">EVOR1521_LOCUS1375</name>
</gene>
<dbReference type="GO" id="GO:0008270">
    <property type="term" value="F:zinc ion binding"/>
    <property type="evidence" value="ECO:0007669"/>
    <property type="project" value="UniProtKB-KW"/>
</dbReference>
<dbReference type="InterPro" id="IPR000571">
    <property type="entry name" value="Znf_CCCH"/>
</dbReference>
<feature type="domain" description="C3H1-type" evidence="5">
    <location>
        <begin position="19"/>
        <end position="46"/>
    </location>
</feature>
<reference evidence="6" key="1">
    <citation type="submission" date="2023-08" db="EMBL/GenBank/DDBJ databases">
        <authorList>
            <person name="Chen Y."/>
            <person name="Shah S."/>
            <person name="Dougan E. K."/>
            <person name="Thang M."/>
            <person name="Chan C."/>
        </authorList>
    </citation>
    <scope>NUCLEOTIDE SEQUENCE</scope>
</reference>
<dbReference type="InterPro" id="IPR036855">
    <property type="entry name" value="Znf_CCCH_sf"/>
</dbReference>
<evidence type="ECO:0000313" key="7">
    <source>
        <dbReference type="Proteomes" id="UP001178507"/>
    </source>
</evidence>
<dbReference type="EMBL" id="CAUJNA010000044">
    <property type="protein sequence ID" value="CAJ1370918.1"/>
    <property type="molecule type" value="Genomic_DNA"/>
</dbReference>
<organism evidence="6 7">
    <name type="scientific">Effrenium voratum</name>
    <dbReference type="NCBI Taxonomy" id="2562239"/>
    <lineage>
        <taxon>Eukaryota</taxon>
        <taxon>Sar</taxon>
        <taxon>Alveolata</taxon>
        <taxon>Dinophyceae</taxon>
        <taxon>Suessiales</taxon>
        <taxon>Symbiodiniaceae</taxon>
        <taxon>Effrenium</taxon>
    </lineage>
</organism>
<evidence type="ECO:0000256" key="1">
    <source>
        <dbReference type="ARBA" id="ARBA00022723"/>
    </source>
</evidence>
<feature type="domain" description="C3H1-type" evidence="5">
    <location>
        <begin position="111"/>
        <end position="137"/>
    </location>
</feature>
<keyword evidence="7" id="KW-1185">Reference proteome</keyword>
<name>A0AA36MKF9_9DINO</name>
<accession>A0AA36MKF9</accession>
<feature type="zinc finger region" description="C3H1-type" evidence="4">
    <location>
        <begin position="111"/>
        <end position="137"/>
    </location>
</feature>
<dbReference type="AlphaFoldDB" id="A0AA36MKF9"/>
<evidence type="ECO:0000256" key="3">
    <source>
        <dbReference type="ARBA" id="ARBA00022833"/>
    </source>
</evidence>
<dbReference type="Gene3D" id="4.10.1000.10">
    <property type="entry name" value="Zinc finger, CCCH-type"/>
    <property type="match status" value="2"/>
</dbReference>
<dbReference type="PROSITE" id="PS50103">
    <property type="entry name" value="ZF_C3H1"/>
    <property type="match status" value="2"/>
</dbReference>
<comment type="caution">
    <text evidence="6">The sequence shown here is derived from an EMBL/GenBank/DDBJ whole genome shotgun (WGS) entry which is preliminary data.</text>
</comment>
<protein>
    <recommendedName>
        <fullName evidence="5">C3H1-type domain-containing protein</fullName>
    </recommendedName>
</protein>
<evidence type="ECO:0000313" key="6">
    <source>
        <dbReference type="EMBL" id="CAJ1370918.1"/>
    </source>
</evidence>
<keyword evidence="2 4" id="KW-0863">Zinc-finger</keyword>